<accession>A0A7I4XVQ5</accession>
<organism evidence="1 2">
    <name type="scientific">Haemonchus contortus</name>
    <name type="common">Barber pole worm</name>
    <dbReference type="NCBI Taxonomy" id="6289"/>
    <lineage>
        <taxon>Eukaryota</taxon>
        <taxon>Metazoa</taxon>
        <taxon>Ecdysozoa</taxon>
        <taxon>Nematoda</taxon>
        <taxon>Chromadorea</taxon>
        <taxon>Rhabditida</taxon>
        <taxon>Rhabditina</taxon>
        <taxon>Rhabditomorpha</taxon>
        <taxon>Strongyloidea</taxon>
        <taxon>Trichostrongylidae</taxon>
        <taxon>Haemonchus</taxon>
    </lineage>
</organism>
<protein>
    <submittedName>
        <fullName evidence="2">PC4 domain-containing protein</fullName>
    </submittedName>
</protein>
<proteinExistence type="predicted"/>
<dbReference type="WBParaSite" id="HCON_00018530-00001">
    <property type="protein sequence ID" value="HCON_00018530-00001"/>
    <property type="gene ID" value="HCON_00018530"/>
</dbReference>
<keyword evidence="1" id="KW-1185">Reference proteome</keyword>
<sequence length="107" mass="11979">PCCCGLHGGRYVLSILQGDQKKGGGSPIQCFISYVRILYVVWLQFYFSYFECDGVSYSYNDIVKSEFGLVERSTANQLGEVALQASDWSKLRNHVDLIDSKESGPEP</sequence>
<dbReference type="Proteomes" id="UP000025227">
    <property type="component" value="Unplaced"/>
</dbReference>
<dbReference type="AlphaFoldDB" id="A0A7I4XVQ5"/>
<name>A0A7I4XVQ5_HAECO</name>
<evidence type="ECO:0000313" key="2">
    <source>
        <dbReference type="WBParaSite" id="HCON_00018530-00001"/>
    </source>
</evidence>
<evidence type="ECO:0000313" key="1">
    <source>
        <dbReference type="Proteomes" id="UP000025227"/>
    </source>
</evidence>
<reference evidence="2" key="1">
    <citation type="submission" date="2020-12" db="UniProtKB">
        <authorList>
            <consortium name="WormBaseParasite"/>
        </authorList>
    </citation>
    <scope>IDENTIFICATION</scope>
    <source>
        <strain evidence="2">MHco3</strain>
    </source>
</reference>